<dbReference type="Proteomes" id="UP000031967">
    <property type="component" value="Unassembled WGS sequence"/>
</dbReference>
<sequence>MKTRKIAPFAVLTKALLILSTMLLAPLAVIFGAIALIFSLTVYTSSAFCGLGVTTVAIFSEKSAGIVMLA</sequence>
<feature type="transmembrane region" description="Helical" evidence="1">
    <location>
        <begin position="12"/>
        <end position="34"/>
    </location>
</feature>
<accession>A0ABR5AK62</accession>
<evidence type="ECO:0000313" key="3">
    <source>
        <dbReference type="Proteomes" id="UP000031967"/>
    </source>
</evidence>
<keyword evidence="1" id="KW-1133">Transmembrane helix</keyword>
<reference evidence="2 3" key="1">
    <citation type="submission" date="2014-12" db="EMBL/GenBank/DDBJ databases">
        <title>Draft genome sequence of Paenibacillus kamchatkensis strain B-2647.</title>
        <authorList>
            <person name="Karlyshev A.V."/>
            <person name="Kudryashova E.B."/>
        </authorList>
    </citation>
    <scope>NUCLEOTIDE SEQUENCE [LARGE SCALE GENOMIC DNA]</scope>
    <source>
        <strain evidence="2 3">VKM B-2647</strain>
    </source>
</reference>
<gene>
    <name evidence="2" type="ORF">SD70_07215</name>
</gene>
<evidence type="ECO:0000313" key="2">
    <source>
        <dbReference type="EMBL" id="KIL41426.1"/>
    </source>
</evidence>
<protein>
    <submittedName>
        <fullName evidence="2">Uncharacterized protein</fullName>
    </submittedName>
</protein>
<proteinExistence type="predicted"/>
<keyword evidence="3" id="KW-1185">Reference proteome</keyword>
<dbReference type="EMBL" id="JXAK01000009">
    <property type="protein sequence ID" value="KIL41426.1"/>
    <property type="molecule type" value="Genomic_DNA"/>
</dbReference>
<organism evidence="2 3">
    <name type="scientific">Gordoniibacillus kamchatkensis</name>
    <dbReference type="NCBI Taxonomy" id="1590651"/>
    <lineage>
        <taxon>Bacteria</taxon>
        <taxon>Bacillati</taxon>
        <taxon>Bacillota</taxon>
        <taxon>Bacilli</taxon>
        <taxon>Bacillales</taxon>
        <taxon>Paenibacillaceae</taxon>
        <taxon>Gordoniibacillus</taxon>
    </lineage>
</organism>
<comment type="caution">
    <text evidence="2">The sequence shown here is derived from an EMBL/GenBank/DDBJ whole genome shotgun (WGS) entry which is preliminary data.</text>
</comment>
<name>A0ABR5AK62_9BACL</name>
<keyword evidence="1" id="KW-0472">Membrane</keyword>
<evidence type="ECO:0000256" key="1">
    <source>
        <dbReference type="SAM" id="Phobius"/>
    </source>
</evidence>
<keyword evidence="1" id="KW-0812">Transmembrane</keyword>